<dbReference type="Proteomes" id="UP000323521">
    <property type="component" value="Chromosome"/>
</dbReference>
<dbReference type="AlphaFoldDB" id="A0A3G1KUK1"/>
<evidence type="ECO:0000313" key="3">
    <source>
        <dbReference type="Proteomes" id="UP000323521"/>
    </source>
</evidence>
<feature type="transmembrane region" description="Helical" evidence="1">
    <location>
        <begin position="88"/>
        <end position="109"/>
    </location>
</feature>
<dbReference type="NCBIfam" id="TIGR03082">
    <property type="entry name" value="Gneg_AbrB_dup"/>
    <property type="match status" value="1"/>
</dbReference>
<sequence length="179" mass="19303">MDTQFALRLALTLLLGGIGAWVAMKIKIPAGVFLGPILIIGAYQVFYGPLMDRPVWLRTMVQIAVGIVLGTSFAKVHLDGLKKLIKPTVTVCALMLGGGLLIALILGITTDWDYKTVILATTPGGQGEMAILSDSVGAATEKVIILQLVRNQLVMLLMLPLARAFYSIKPSRRLQSDED</sequence>
<dbReference type="Pfam" id="PF05145">
    <property type="entry name" value="AbrB"/>
    <property type="match status" value="1"/>
</dbReference>
<feature type="transmembrane region" description="Helical" evidence="1">
    <location>
        <begin position="6"/>
        <end position="24"/>
    </location>
</feature>
<dbReference type="GO" id="GO:0010468">
    <property type="term" value="P:regulation of gene expression"/>
    <property type="evidence" value="ECO:0007669"/>
    <property type="project" value="InterPro"/>
</dbReference>
<feature type="transmembrane region" description="Helical" evidence="1">
    <location>
        <begin position="56"/>
        <end position="76"/>
    </location>
</feature>
<reference evidence="2 3" key="1">
    <citation type="submission" date="2016-10" db="EMBL/GenBank/DDBJ databases">
        <title>Complete Genome Sequence of Peptococcaceae strain DCMF.</title>
        <authorList>
            <person name="Edwards R.J."/>
            <person name="Holland S.I."/>
            <person name="Deshpande N.P."/>
            <person name="Wong Y.K."/>
            <person name="Ertan H."/>
            <person name="Manefield M."/>
            <person name="Russell T.L."/>
            <person name="Lee M.J."/>
        </authorList>
    </citation>
    <scope>NUCLEOTIDE SEQUENCE [LARGE SCALE GENOMIC DNA]</scope>
    <source>
        <strain evidence="2 3">DCMF</strain>
    </source>
</reference>
<feature type="transmembrane region" description="Helical" evidence="1">
    <location>
        <begin position="31"/>
        <end position="50"/>
    </location>
</feature>
<accession>A0A3G1KUK1</accession>
<keyword evidence="3" id="KW-1185">Reference proteome</keyword>
<dbReference type="OrthoDB" id="5460360at2"/>
<gene>
    <name evidence="2" type="ORF">DCMF_16275</name>
</gene>
<dbReference type="InterPro" id="IPR007820">
    <property type="entry name" value="AbrB_fam"/>
</dbReference>
<proteinExistence type="predicted"/>
<protein>
    <recommendedName>
        <fullName evidence="4">AbrB family transcriptional regulator</fullName>
    </recommendedName>
</protein>
<evidence type="ECO:0000313" key="2">
    <source>
        <dbReference type="EMBL" id="ATW26121.1"/>
    </source>
</evidence>
<organism evidence="2 3">
    <name type="scientific">Formimonas warabiya</name>
    <dbReference type="NCBI Taxonomy" id="1761012"/>
    <lineage>
        <taxon>Bacteria</taxon>
        <taxon>Bacillati</taxon>
        <taxon>Bacillota</taxon>
        <taxon>Clostridia</taxon>
        <taxon>Eubacteriales</taxon>
        <taxon>Peptococcaceae</taxon>
        <taxon>Candidatus Formimonas</taxon>
    </lineage>
</organism>
<evidence type="ECO:0008006" key="4">
    <source>
        <dbReference type="Google" id="ProtNLM"/>
    </source>
</evidence>
<dbReference type="PANTHER" id="PTHR38457:SF1">
    <property type="entry name" value="REGULATOR ABRB-RELATED"/>
    <property type="match status" value="1"/>
</dbReference>
<dbReference type="EMBL" id="CP017634">
    <property type="protein sequence ID" value="ATW26121.1"/>
    <property type="molecule type" value="Genomic_DNA"/>
</dbReference>
<keyword evidence="1" id="KW-0472">Membrane</keyword>
<dbReference type="InterPro" id="IPR017516">
    <property type="entry name" value="AbrB_dup"/>
</dbReference>
<evidence type="ECO:0000256" key="1">
    <source>
        <dbReference type="SAM" id="Phobius"/>
    </source>
</evidence>
<keyword evidence="1" id="KW-0812">Transmembrane</keyword>
<dbReference type="PANTHER" id="PTHR38457">
    <property type="entry name" value="REGULATOR ABRB-RELATED"/>
    <property type="match status" value="1"/>
</dbReference>
<keyword evidence="1" id="KW-1133">Transmembrane helix</keyword>
<name>A0A3G1KUK1_FORW1</name>
<dbReference type="GO" id="GO:0016020">
    <property type="term" value="C:membrane"/>
    <property type="evidence" value="ECO:0007669"/>
    <property type="project" value="InterPro"/>
</dbReference>
<dbReference type="KEGG" id="fwa:DCMF_16275"/>
<dbReference type="RefSeq" id="WP_148135397.1">
    <property type="nucleotide sequence ID" value="NZ_CP017634.1"/>
</dbReference>